<evidence type="ECO:0000313" key="4">
    <source>
        <dbReference type="EMBL" id="VEP17421.1"/>
    </source>
</evidence>
<gene>
    <name evidence="4" type="ORF">H1P_600012</name>
</gene>
<evidence type="ECO:0000313" key="5">
    <source>
        <dbReference type="Proteomes" id="UP000320055"/>
    </source>
</evidence>
<dbReference type="Gene3D" id="3.40.50.2300">
    <property type="match status" value="1"/>
</dbReference>
<dbReference type="EMBL" id="CAACVJ010000557">
    <property type="protein sequence ID" value="VEP17421.1"/>
    <property type="molecule type" value="Genomic_DNA"/>
</dbReference>
<evidence type="ECO:0000259" key="3">
    <source>
        <dbReference type="SMART" id="SM00950"/>
    </source>
</evidence>
<dbReference type="Gene3D" id="3.30.420.10">
    <property type="entry name" value="Ribonuclease H-like superfamily/Ribonuclease H"/>
    <property type="match status" value="1"/>
</dbReference>
<dbReference type="Pfam" id="PF02171">
    <property type="entry name" value="Piwi"/>
    <property type="match status" value="1"/>
</dbReference>
<dbReference type="RefSeq" id="WP_222427014.1">
    <property type="nucleotide sequence ID" value="NZ_LR213819.1"/>
</dbReference>
<dbReference type="SMART" id="SM00950">
    <property type="entry name" value="Piwi"/>
    <property type="match status" value="1"/>
</dbReference>
<sequence>MENPKQKSDLPDSLFSRKKFWQNWANQGTNTVLVISPWLENQEKTKLRREALEANIALQFMQPMPTPEDYRAVNIILGLLLKAKWQPVGLEPLQNPQAAEIVIGFDAGKNRSMYYGTSAFAILDDGQSLGWEIPEAQPGEKLSGEAVLRTILNIIYRFQRIQNRLPKRVLLLRDGLVQCNEFEEAVAALESDNIAVDLLGVRKSGAGRMAILPHESEYLSDPQPGTAILSQDGNTFRIVTSKALAGSTALPLQVVRDYGNAPLEVLAQQVDRLCMLNPASGYASSRLPYVIHFADKMAKEVQRLGTVSILQGVDREKIFFV</sequence>
<accession>A0A563W165</accession>
<dbReference type="AlphaFoldDB" id="A0A563W165"/>
<evidence type="ECO:0000256" key="2">
    <source>
        <dbReference type="ARBA" id="ARBA00035032"/>
    </source>
</evidence>
<keyword evidence="5" id="KW-1185">Reference proteome</keyword>
<evidence type="ECO:0000256" key="1">
    <source>
        <dbReference type="ARBA" id="ARBA00035012"/>
    </source>
</evidence>
<dbReference type="SUPFAM" id="SSF53098">
    <property type="entry name" value="Ribonuclease H-like"/>
    <property type="match status" value="1"/>
</dbReference>
<feature type="domain" description="Piwi" evidence="3">
    <location>
        <begin position="31"/>
        <end position="306"/>
    </location>
</feature>
<protein>
    <recommendedName>
        <fullName evidence="2">Protein argonaute</fullName>
    </recommendedName>
</protein>
<dbReference type="Proteomes" id="UP000320055">
    <property type="component" value="Unassembled WGS sequence"/>
</dbReference>
<dbReference type="GO" id="GO:0003676">
    <property type="term" value="F:nucleic acid binding"/>
    <property type="evidence" value="ECO:0007669"/>
    <property type="project" value="InterPro"/>
</dbReference>
<dbReference type="InterPro" id="IPR012337">
    <property type="entry name" value="RNaseH-like_sf"/>
</dbReference>
<dbReference type="InterPro" id="IPR003165">
    <property type="entry name" value="Piwi"/>
</dbReference>
<dbReference type="InterPro" id="IPR036397">
    <property type="entry name" value="RNaseH_sf"/>
</dbReference>
<comment type="similarity">
    <text evidence="1">Belongs to the argonaute family. Long pAgo subfamily.</text>
</comment>
<organism evidence="4 5">
    <name type="scientific">Hyella patelloides LEGE 07179</name>
    <dbReference type="NCBI Taxonomy" id="945734"/>
    <lineage>
        <taxon>Bacteria</taxon>
        <taxon>Bacillati</taxon>
        <taxon>Cyanobacteriota</taxon>
        <taxon>Cyanophyceae</taxon>
        <taxon>Pleurocapsales</taxon>
        <taxon>Hyellaceae</taxon>
        <taxon>Hyella</taxon>
    </lineage>
</organism>
<proteinExistence type="inferred from homology"/>
<name>A0A563W165_9CYAN</name>
<reference evidence="4 5" key="1">
    <citation type="submission" date="2019-01" db="EMBL/GenBank/DDBJ databases">
        <authorList>
            <person name="Brito A."/>
        </authorList>
    </citation>
    <scope>NUCLEOTIDE SEQUENCE [LARGE SCALE GENOMIC DNA]</scope>
    <source>
        <strain evidence="4">1</strain>
    </source>
</reference>